<organism evidence="3">
    <name type="scientific">Dichomitus squalens</name>
    <dbReference type="NCBI Taxonomy" id="114155"/>
    <lineage>
        <taxon>Eukaryota</taxon>
        <taxon>Fungi</taxon>
        <taxon>Dikarya</taxon>
        <taxon>Basidiomycota</taxon>
        <taxon>Agaricomycotina</taxon>
        <taxon>Agaricomycetes</taxon>
        <taxon>Polyporales</taxon>
        <taxon>Polyporaceae</taxon>
        <taxon>Dichomitus</taxon>
    </lineage>
</organism>
<dbReference type="CDD" id="cd18186">
    <property type="entry name" value="BTB_POZ_ZBTB_KLHL-like"/>
    <property type="match status" value="1"/>
</dbReference>
<dbReference type="PROSITE" id="PS50097">
    <property type="entry name" value="BTB"/>
    <property type="match status" value="1"/>
</dbReference>
<evidence type="ECO:0000313" key="3">
    <source>
        <dbReference type="EMBL" id="TBU27556.1"/>
    </source>
</evidence>
<proteinExistence type="predicted"/>
<dbReference type="SUPFAM" id="SSF54695">
    <property type="entry name" value="POZ domain"/>
    <property type="match status" value="1"/>
</dbReference>
<evidence type="ECO:0000259" key="2">
    <source>
        <dbReference type="PROSITE" id="PS50097"/>
    </source>
</evidence>
<feature type="region of interest" description="Disordered" evidence="1">
    <location>
        <begin position="1"/>
        <end position="29"/>
    </location>
</feature>
<reference evidence="3" key="1">
    <citation type="submission" date="2019-01" db="EMBL/GenBank/DDBJ databases">
        <title>Draft genome sequences of three monokaryotic isolates of the white-rot basidiomycete fungus Dichomitus squalens.</title>
        <authorList>
            <consortium name="DOE Joint Genome Institute"/>
            <person name="Lopez S.C."/>
            <person name="Andreopoulos B."/>
            <person name="Pangilinan J."/>
            <person name="Lipzen A."/>
            <person name="Riley R."/>
            <person name="Ahrendt S."/>
            <person name="Ng V."/>
            <person name="Barry K."/>
            <person name="Daum C."/>
            <person name="Grigoriev I.V."/>
            <person name="Hilden K.S."/>
            <person name="Makela M.R."/>
            <person name="de Vries R.P."/>
        </authorList>
    </citation>
    <scope>NUCLEOTIDE SEQUENCE [LARGE SCALE GENOMIC DNA]</scope>
    <source>
        <strain evidence="3">OM18370.1</strain>
    </source>
</reference>
<gene>
    <name evidence="3" type="ORF">BD311DRAFT_724039</name>
</gene>
<dbReference type="AlphaFoldDB" id="A0A4Q9MNB6"/>
<dbReference type="Gene3D" id="3.30.710.10">
    <property type="entry name" value="Potassium Channel Kv1.1, Chain A"/>
    <property type="match status" value="1"/>
</dbReference>
<dbReference type="Pfam" id="PF00651">
    <property type="entry name" value="BTB"/>
    <property type="match status" value="1"/>
</dbReference>
<dbReference type="SMART" id="SM00225">
    <property type="entry name" value="BTB"/>
    <property type="match status" value="1"/>
</dbReference>
<evidence type="ECO:0000256" key="1">
    <source>
        <dbReference type="SAM" id="MobiDB-lite"/>
    </source>
</evidence>
<accession>A0A4Q9MNB6</accession>
<dbReference type="InterPro" id="IPR011333">
    <property type="entry name" value="SKP1/BTB/POZ_sf"/>
</dbReference>
<feature type="domain" description="BTB" evidence="2">
    <location>
        <begin position="45"/>
        <end position="120"/>
    </location>
</feature>
<dbReference type="Proteomes" id="UP000292957">
    <property type="component" value="Unassembled WGS sequence"/>
</dbReference>
<dbReference type="OrthoDB" id="2802798at2759"/>
<dbReference type="EMBL" id="ML143431">
    <property type="protein sequence ID" value="TBU27556.1"/>
    <property type="molecule type" value="Genomic_DNA"/>
</dbReference>
<feature type="compositionally biased region" description="Polar residues" evidence="1">
    <location>
        <begin position="20"/>
        <end position="29"/>
    </location>
</feature>
<protein>
    <recommendedName>
        <fullName evidence="2">BTB domain-containing protein</fullName>
    </recommendedName>
</protein>
<dbReference type="InterPro" id="IPR000210">
    <property type="entry name" value="BTB/POZ_dom"/>
</dbReference>
<name>A0A4Q9MNB6_9APHY</name>
<sequence length="351" mass="39737">MSSISTQSPDPLGASYVNEDLNNPPVTSPSLEGFQRDSDIWFEDGNIIVIAQSTAFRFHKSVLASHSQVFRELFSVPQPSPNAGESEAIDGCTVMYVSDTGYDFRELLRAIYRGVSYLHPEQTISFPILAALARLGHKYQLDQLLDAVIFRLQRTFNTDLEVWDRSRGFGADSPLGLVPNNAIEALNLFRRLQRSDMIPTALCGCSRLPPAVLIHGVDRADGVTRESLELTDLELCWKVQKRLIREAVDQMTLFSEYFVTRLAEVKCQRRDYCIEGLKILLQETRRGMSYLAFVDPLDKFSSIFESDDAPFSKRLCRDCLAVLKSRHWELRKKVWGKLPDIMGMSITGWGS</sequence>